<dbReference type="Gene3D" id="3.40.50.20">
    <property type="match status" value="1"/>
</dbReference>
<evidence type="ECO:0000313" key="4">
    <source>
        <dbReference type="Proteomes" id="UP000036938"/>
    </source>
</evidence>
<feature type="domain" description="LpxI C-terminal" evidence="1">
    <location>
        <begin position="131"/>
        <end position="263"/>
    </location>
</feature>
<evidence type="ECO:0000259" key="2">
    <source>
        <dbReference type="Pfam" id="PF17930"/>
    </source>
</evidence>
<dbReference type="Pfam" id="PF17930">
    <property type="entry name" value="LpxI_N"/>
    <property type="match status" value="1"/>
</dbReference>
<name>A0A0L1JMN1_9RHOB</name>
<dbReference type="EMBL" id="AQQZ01000006">
    <property type="protein sequence ID" value="KNG93009.1"/>
    <property type="molecule type" value="Genomic_DNA"/>
</dbReference>
<sequence length="267" mass="27099">MSVPIAILAGTGALPVALAEAQPDALCLAFDTPDARIADRAEPHRLEKLGAAFDRLRAAGVGDVVLAGSIKPRLDPAALDPLMQAEAPALLAALAQGDDAVLRAVIALIERQGFRVRGAHEVAGGLTLAAGAASVAEPDPVARNDIARARAILAALGPLDVGQAAVVAQGRCLGIETLQGTEALLSFVAATDPARRPQAPGVLVKAPKPGQDLRVDMPAIGPDTVHQARAAGLAGIAVTAGQTLVLDRARLDAALTETGLFLWADAP</sequence>
<dbReference type="PANTHER" id="PTHR39962:SF1">
    <property type="entry name" value="LPXI FAMILY PROTEIN"/>
    <property type="match status" value="1"/>
</dbReference>
<keyword evidence="4" id="KW-1185">Reference proteome</keyword>
<dbReference type="InterPro" id="IPR010415">
    <property type="entry name" value="LpxI_C"/>
</dbReference>
<dbReference type="OrthoDB" id="9789836at2"/>
<evidence type="ECO:0000259" key="1">
    <source>
        <dbReference type="Pfam" id="PF06230"/>
    </source>
</evidence>
<dbReference type="Pfam" id="PF06230">
    <property type="entry name" value="LpxI_C"/>
    <property type="match status" value="1"/>
</dbReference>
<dbReference type="STRING" id="1317121.ATO11_13875"/>
<feature type="domain" description="LpxI N-terminal" evidence="2">
    <location>
        <begin position="5"/>
        <end position="124"/>
    </location>
</feature>
<dbReference type="Gene3D" id="3.40.140.80">
    <property type="match status" value="1"/>
</dbReference>
<accession>A0A0L1JMN1</accession>
<dbReference type="InterPro" id="IPR043167">
    <property type="entry name" value="LpxI_C_sf"/>
</dbReference>
<comment type="caution">
    <text evidence="3">The sequence shown here is derived from an EMBL/GenBank/DDBJ whole genome shotgun (WGS) entry which is preliminary data.</text>
</comment>
<protein>
    <recommendedName>
        <fullName evidence="5">Phosphatidate cytidylyltransferase</fullName>
    </recommendedName>
</protein>
<organism evidence="3 4">
    <name type="scientific">Pseudaestuariivita atlantica</name>
    <dbReference type="NCBI Taxonomy" id="1317121"/>
    <lineage>
        <taxon>Bacteria</taxon>
        <taxon>Pseudomonadati</taxon>
        <taxon>Pseudomonadota</taxon>
        <taxon>Alphaproteobacteria</taxon>
        <taxon>Rhodobacterales</taxon>
        <taxon>Paracoccaceae</taxon>
        <taxon>Pseudaestuariivita</taxon>
    </lineage>
</organism>
<dbReference type="RefSeq" id="WP_050531499.1">
    <property type="nucleotide sequence ID" value="NZ_AQQZ01000006.1"/>
</dbReference>
<proteinExistence type="predicted"/>
<evidence type="ECO:0008006" key="5">
    <source>
        <dbReference type="Google" id="ProtNLM"/>
    </source>
</evidence>
<evidence type="ECO:0000313" key="3">
    <source>
        <dbReference type="EMBL" id="KNG93009.1"/>
    </source>
</evidence>
<reference evidence="3 4" key="1">
    <citation type="journal article" date="2015" name="Int. J. Syst. Evol. Microbiol.">
        <title>Aestuariivita atlantica sp. nov., isolated from deep sea sediment of the Atlantic Ocean.</title>
        <authorList>
            <person name="Li G."/>
            <person name="Lai Q."/>
            <person name="Du Y."/>
            <person name="Liu X."/>
            <person name="Sun F."/>
            <person name="Shao Z."/>
        </authorList>
    </citation>
    <scope>NUCLEOTIDE SEQUENCE [LARGE SCALE GENOMIC DNA]</scope>
    <source>
        <strain evidence="3 4">22II-S11-z3</strain>
    </source>
</reference>
<dbReference type="InterPro" id="IPR053174">
    <property type="entry name" value="LpxI"/>
</dbReference>
<gene>
    <name evidence="3" type="ORF">ATO11_13875</name>
</gene>
<dbReference type="AlphaFoldDB" id="A0A0L1JMN1"/>
<dbReference type="PATRIC" id="fig|1317121.7.peg.3495"/>
<dbReference type="Proteomes" id="UP000036938">
    <property type="component" value="Unassembled WGS sequence"/>
</dbReference>
<dbReference type="InterPro" id="IPR041255">
    <property type="entry name" value="LpxI_N"/>
</dbReference>
<dbReference type="PANTHER" id="PTHR39962">
    <property type="entry name" value="BLL4848 PROTEIN"/>
    <property type="match status" value="1"/>
</dbReference>